<protein>
    <submittedName>
        <fullName evidence="1">Uncharacterized protein</fullName>
    </submittedName>
</protein>
<gene>
    <name evidence="1" type="ORF">GCM10016234_31300</name>
</gene>
<reference evidence="1" key="1">
    <citation type="journal article" date="2014" name="Int. J. Syst. Evol. Microbiol.">
        <title>Complete genome sequence of Corynebacterium casei LMG S-19264T (=DSM 44701T), isolated from a smear-ripened cheese.</title>
        <authorList>
            <consortium name="US DOE Joint Genome Institute (JGI-PGF)"/>
            <person name="Walter F."/>
            <person name="Albersmeier A."/>
            <person name="Kalinowski J."/>
            <person name="Ruckert C."/>
        </authorList>
    </citation>
    <scope>NUCLEOTIDE SEQUENCE</scope>
    <source>
        <strain evidence="1">KCTC 42249</strain>
    </source>
</reference>
<keyword evidence="2" id="KW-1185">Reference proteome</keyword>
<name>A0A8J3DYP7_9HYPH</name>
<reference evidence="1" key="2">
    <citation type="submission" date="2020-09" db="EMBL/GenBank/DDBJ databases">
        <authorList>
            <person name="Sun Q."/>
            <person name="Kim S."/>
        </authorList>
    </citation>
    <scope>NUCLEOTIDE SEQUENCE</scope>
    <source>
        <strain evidence="1">KCTC 42249</strain>
    </source>
</reference>
<sequence>MAQIMSFPLYRREALVREIADRLQTLHGPHANAYWRERVAMVAAALREAGVGQDKVRAEILGLQDAVQIRIRGEAASYYGE</sequence>
<accession>A0A8J3DYP7</accession>
<dbReference type="Proteomes" id="UP000630142">
    <property type="component" value="Unassembled WGS sequence"/>
</dbReference>
<dbReference type="InterPro" id="IPR045720">
    <property type="entry name" value="DUF6074"/>
</dbReference>
<dbReference type="Pfam" id="PF19551">
    <property type="entry name" value="DUF6074"/>
    <property type="match status" value="1"/>
</dbReference>
<comment type="caution">
    <text evidence="1">The sequence shown here is derived from an EMBL/GenBank/DDBJ whole genome shotgun (WGS) entry which is preliminary data.</text>
</comment>
<organism evidence="1 2">
    <name type="scientific">Tianweitania populi</name>
    <dbReference type="NCBI Taxonomy" id="1607949"/>
    <lineage>
        <taxon>Bacteria</taxon>
        <taxon>Pseudomonadati</taxon>
        <taxon>Pseudomonadota</taxon>
        <taxon>Alphaproteobacteria</taxon>
        <taxon>Hyphomicrobiales</taxon>
        <taxon>Phyllobacteriaceae</taxon>
        <taxon>Tianweitania</taxon>
    </lineage>
</organism>
<evidence type="ECO:0000313" key="2">
    <source>
        <dbReference type="Proteomes" id="UP000630142"/>
    </source>
</evidence>
<proteinExistence type="predicted"/>
<dbReference type="EMBL" id="BMZQ01000002">
    <property type="protein sequence ID" value="GHD19511.1"/>
    <property type="molecule type" value="Genomic_DNA"/>
</dbReference>
<dbReference type="AlphaFoldDB" id="A0A8J3DYP7"/>
<evidence type="ECO:0000313" key="1">
    <source>
        <dbReference type="EMBL" id="GHD19511.1"/>
    </source>
</evidence>